<dbReference type="GO" id="GO:0005634">
    <property type="term" value="C:nucleus"/>
    <property type="evidence" value="ECO:0007669"/>
    <property type="project" value="TreeGrafter"/>
</dbReference>
<dbReference type="GO" id="GO:0042276">
    <property type="term" value="P:error-prone translesion synthesis"/>
    <property type="evidence" value="ECO:0007669"/>
    <property type="project" value="TreeGrafter"/>
</dbReference>
<dbReference type="GO" id="GO:0017125">
    <property type="term" value="F:deoxycytidyl transferase activity"/>
    <property type="evidence" value="ECO:0007669"/>
    <property type="project" value="TreeGrafter"/>
</dbReference>
<dbReference type="SUPFAM" id="SSF52113">
    <property type="entry name" value="BRCT domain"/>
    <property type="match status" value="1"/>
</dbReference>
<dbReference type="InterPro" id="IPR036420">
    <property type="entry name" value="BRCT_dom_sf"/>
</dbReference>
<evidence type="ECO:0000313" key="3">
    <source>
        <dbReference type="EMBL" id="KAF2268431.1"/>
    </source>
</evidence>
<name>A0A9P4KHR9_9PLEO</name>
<dbReference type="EMBL" id="ML986586">
    <property type="protein sequence ID" value="KAF2268431.1"/>
    <property type="molecule type" value="Genomic_DNA"/>
</dbReference>
<dbReference type="PANTHER" id="PTHR45990:SF1">
    <property type="entry name" value="DNA REPAIR PROTEIN REV1"/>
    <property type="match status" value="1"/>
</dbReference>
<dbReference type="OrthoDB" id="427711at2759"/>
<protein>
    <recommendedName>
        <fullName evidence="2">BRCT domain-containing protein</fullName>
    </recommendedName>
</protein>
<reference evidence="4" key="1">
    <citation type="journal article" date="2020" name="Stud. Mycol.">
        <title>101 Dothideomycetes genomes: A test case for predicting lifestyles and emergence of pathogens.</title>
        <authorList>
            <person name="Haridas S."/>
            <person name="Albert R."/>
            <person name="Binder M."/>
            <person name="Bloem J."/>
            <person name="LaButti K."/>
            <person name="Salamov A."/>
            <person name="Andreopoulos B."/>
            <person name="Baker S."/>
            <person name="Barry K."/>
            <person name="Bills G."/>
            <person name="Bluhm B."/>
            <person name="Cannon C."/>
            <person name="Castanera R."/>
            <person name="Culley D."/>
            <person name="Daum C."/>
            <person name="Ezra D."/>
            <person name="Gonzalez J."/>
            <person name="Henrissat B."/>
            <person name="Kuo A."/>
            <person name="Liang C."/>
            <person name="Lipzen A."/>
            <person name="Lutzoni F."/>
            <person name="Magnuson J."/>
            <person name="Mondo S."/>
            <person name="Nolan M."/>
            <person name="Ohm R."/>
            <person name="Pangilinan J."/>
            <person name="Park H.-J."/>
            <person name="Ramirez L."/>
            <person name="Alfaro M."/>
            <person name="Sun H."/>
            <person name="Tritt A."/>
            <person name="Yoshinaga Y."/>
            <person name="Zwiers L.-H."/>
            <person name="Turgeon B."/>
            <person name="Goodwin S."/>
            <person name="Spatafora J."/>
            <person name="Crous P."/>
            <person name="Grigoriev I."/>
        </authorList>
    </citation>
    <scope>NUCLEOTIDE SEQUENCE [LARGE SCALE GENOMIC DNA]</scope>
    <source>
        <strain evidence="4">CBS 304.66</strain>
    </source>
</reference>
<evidence type="ECO:0000256" key="1">
    <source>
        <dbReference type="SAM" id="MobiDB-lite"/>
    </source>
</evidence>
<dbReference type="Proteomes" id="UP000800093">
    <property type="component" value="Unassembled WGS sequence"/>
</dbReference>
<evidence type="ECO:0000313" key="4">
    <source>
        <dbReference type="Proteomes" id="UP000800093"/>
    </source>
</evidence>
<dbReference type="PROSITE" id="PS50172">
    <property type="entry name" value="BRCT"/>
    <property type="match status" value="1"/>
</dbReference>
<dbReference type="AlphaFoldDB" id="A0A9P4KHR9"/>
<dbReference type="InterPro" id="IPR001357">
    <property type="entry name" value="BRCT_dom"/>
</dbReference>
<dbReference type="Gene3D" id="3.40.50.10190">
    <property type="entry name" value="BRCT domain"/>
    <property type="match status" value="1"/>
</dbReference>
<feature type="compositionally biased region" description="Basic and acidic residues" evidence="1">
    <location>
        <begin position="26"/>
        <end position="37"/>
    </location>
</feature>
<feature type="domain" description="BRCT" evidence="2">
    <location>
        <begin position="212"/>
        <end position="317"/>
    </location>
</feature>
<feature type="compositionally biased region" description="Polar residues" evidence="1">
    <location>
        <begin position="11"/>
        <end position="24"/>
    </location>
</feature>
<dbReference type="PANTHER" id="PTHR45990">
    <property type="entry name" value="DNA REPAIR PROTEIN REV1"/>
    <property type="match status" value="1"/>
</dbReference>
<comment type="caution">
    <text evidence="3">The sequence shown here is derived from an EMBL/GenBank/DDBJ whole genome shotgun (WGS) entry which is preliminary data.</text>
</comment>
<feature type="region of interest" description="Disordered" evidence="1">
    <location>
        <begin position="1"/>
        <end position="53"/>
    </location>
</feature>
<organism evidence="3 4">
    <name type="scientific">Lojkania enalia</name>
    <dbReference type="NCBI Taxonomy" id="147567"/>
    <lineage>
        <taxon>Eukaryota</taxon>
        <taxon>Fungi</taxon>
        <taxon>Dikarya</taxon>
        <taxon>Ascomycota</taxon>
        <taxon>Pezizomycotina</taxon>
        <taxon>Dothideomycetes</taxon>
        <taxon>Pleosporomycetidae</taxon>
        <taxon>Pleosporales</taxon>
        <taxon>Pleosporales incertae sedis</taxon>
        <taxon>Lojkania</taxon>
    </lineage>
</organism>
<keyword evidence="4" id="KW-1185">Reference proteome</keyword>
<sequence>MRPHLDLHPNFDSSPLYQRASGETNQDEKRSRRKYEPFPRSARSPKTNHLAATRRTPQAITVSTETGTAQTSCAAFPATRAVFDPWNSSSTGHQRAENRLSGSTSWRESRSLRLGEQFRGGLGGGRRVAHSVGARSEGFGKDERLLHGGWVKGVKGLREAGQKSLMESWGVKKASRVDEEEKVGDSKSGGNMVDQVVDTENVVSGPPGKENAPKRIFDGLCFYLNGSTAPLVSDHKLKHLIVEHGGNMSIGHRRRTVTHIILGATSSHGGAGGGLAGSKIHREMARARGKAARFVTAEWVVESIKAEKRLPEARFPALNLAPKGQNNVFGLFRPTSSSKGASASG</sequence>
<dbReference type="Pfam" id="PF16589">
    <property type="entry name" value="BRCT_2"/>
    <property type="match status" value="1"/>
</dbReference>
<dbReference type="GO" id="GO:0070987">
    <property type="term" value="P:error-free translesion synthesis"/>
    <property type="evidence" value="ECO:0007669"/>
    <property type="project" value="TreeGrafter"/>
</dbReference>
<proteinExistence type="predicted"/>
<gene>
    <name evidence="3" type="ORF">CC78DRAFT_575904</name>
</gene>
<accession>A0A9P4KHR9</accession>
<evidence type="ECO:0000259" key="2">
    <source>
        <dbReference type="PROSITE" id="PS50172"/>
    </source>
</evidence>
<dbReference type="GO" id="GO:0003887">
    <property type="term" value="F:DNA-directed DNA polymerase activity"/>
    <property type="evidence" value="ECO:0007669"/>
    <property type="project" value="TreeGrafter"/>
</dbReference>